<dbReference type="EMBL" id="BAAADB010000023">
    <property type="protein sequence ID" value="GAA0516009.1"/>
    <property type="molecule type" value="Genomic_DNA"/>
</dbReference>
<dbReference type="Proteomes" id="UP001500191">
    <property type="component" value="Unassembled WGS sequence"/>
</dbReference>
<accession>A0ABN1CC03</accession>
<evidence type="ECO:0000313" key="2">
    <source>
        <dbReference type="Proteomes" id="UP001500191"/>
    </source>
</evidence>
<gene>
    <name evidence="1" type="ORF">GCM10008937_24690</name>
</gene>
<keyword evidence="2" id="KW-1185">Reference proteome</keyword>
<comment type="caution">
    <text evidence="1">The sequence shown here is derived from an EMBL/GenBank/DDBJ whole genome shotgun (WGS) entry which is preliminary data.</text>
</comment>
<reference evidence="1 2" key="1">
    <citation type="journal article" date="2019" name="Int. J. Syst. Evol. Microbiol.">
        <title>The Global Catalogue of Microorganisms (GCM) 10K type strain sequencing project: providing services to taxonomists for standard genome sequencing and annotation.</title>
        <authorList>
            <consortium name="The Broad Institute Genomics Platform"/>
            <consortium name="The Broad Institute Genome Sequencing Center for Infectious Disease"/>
            <person name="Wu L."/>
            <person name="Ma J."/>
        </authorList>
    </citation>
    <scope>NUCLEOTIDE SEQUENCE [LARGE SCALE GENOMIC DNA]</scope>
    <source>
        <strain evidence="1 2">JCM 14368</strain>
    </source>
</reference>
<protein>
    <submittedName>
        <fullName evidence="1">Uncharacterized protein</fullName>
    </submittedName>
</protein>
<sequence>MYLIDRLSAWSELDPIVTLGPPQYVRADRRMRILQVTYNDPQGGRTDLSGSHTHAEQFELLTDQSGRPLFHDYVMFGILNGVIQRGCEARNWPWSISQDALGIYQATVDQVTAEATSCSFQALIDAYLQRLQREQLLSERDGPAVQTASP</sequence>
<proteinExistence type="predicted"/>
<dbReference type="RefSeq" id="WP_343759305.1">
    <property type="nucleotide sequence ID" value="NZ_BAAADB010000023.1"/>
</dbReference>
<name>A0ABN1CC03_9DEIO</name>
<evidence type="ECO:0000313" key="1">
    <source>
        <dbReference type="EMBL" id="GAA0516009.1"/>
    </source>
</evidence>
<organism evidence="1 2">
    <name type="scientific">Deinococcus depolymerans</name>
    <dbReference type="NCBI Taxonomy" id="392408"/>
    <lineage>
        <taxon>Bacteria</taxon>
        <taxon>Thermotogati</taxon>
        <taxon>Deinococcota</taxon>
        <taxon>Deinococci</taxon>
        <taxon>Deinococcales</taxon>
        <taxon>Deinococcaceae</taxon>
        <taxon>Deinococcus</taxon>
    </lineage>
</organism>